<comment type="subcellular location">
    <subcellularLocation>
        <location evidence="2">Peroxisome</location>
    </subcellularLocation>
</comment>
<evidence type="ECO:0000256" key="7">
    <source>
        <dbReference type="ARBA" id="ARBA00022827"/>
    </source>
</evidence>
<dbReference type="eggNOG" id="KOG0136">
    <property type="taxonomic scope" value="Eukaryota"/>
</dbReference>
<feature type="binding site" evidence="15">
    <location>
        <position position="197"/>
    </location>
    <ligand>
        <name>FAD</name>
        <dbReference type="ChEBI" id="CHEBI:57692"/>
    </ligand>
</feature>
<feature type="domain" description="Acyl-CoA oxidase C-terminal" evidence="17">
    <location>
        <begin position="499"/>
        <end position="678"/>
    </location>
</feature>
<evidence type="ECO:0000256" key="2">
    <source>
        <dbReference type="ARBA" id="ARBA00004275"/>
    </source>
</evidence>
<dbReference type="GO" id="GO:0005524">
    <property type="term" value="F:ATP binding"/>
    <property type="evidence" value="ECO:0007669"/>
    <property type="project" value="UniProtKB-KW"/>
</dbReference>
<dbReference type="PANTHER" id="PTHR10909">
    <property type="entry name" value="ELECTRON TRANSPORT OXIDOREDUCTASE"/>
    <property type="match status" value="1"/>
</dbReference>
<dbReference type="Proteomes" id="UP000095284">
    <property type="component" value="Unplaced"/>
</dbReference>
<evidence type="ECO:0000259" key="18">
    <source>
        <dbReference type="Pfam" id="PF02770"/>
    </source>
</evidence>
<dbReference type="GO" id="GO:0005777">
    <property type="term" value="C:peroxisome"/>
    <property type="evidence" value="ECO:0007669"/>
    <property type="project" value="UniProtKB-SubCell"/>
</dbReference>
<dbReference type="InterPro" id="IPR036250">
    <property type="entry name" value="AcylCo_DH-like_C"/>
</dbReference>
<keyword evidence="12" id="KW-0576">Peroxisome</keyword>
<dbReference type="WBParaSite" id="BXY_0094800.1">
    <property type="protein sequence ID" value="BXY_0094800.1"/>
    <property type="gene ID" value="BXY_0094800"/>
</dbReference>
<keyword evidence="8" id="KW-0276">Fatty acid metabolism</keyword>
<proteinExistence type="inferred from homology"/>
<dbReference type="InterPro" id="IPR002655">
    <property type="entry name" value="Acyl-CoA_oxidase_C"/>
</dbReference>
<dbReference type="PIRSF" id="PIRSF000168">
    <property type="entry name" value="Acyl-CoA_oxidase"/>
    <property type="match status" value="1"/>
</dbReference>
<evidence type="ECO:0000256" key="15">
    <source>
        <dbReference type="PIRSR" id="PIRSR000168-2"/>
    </source>
</evidence>
<evidence type="ECO:0000256" key="5">
    <source>
        <dbReference type="ARBA" id="ARBA00022630"/>
    </source>
</evidence>
<dbReference type="GO" id="GO:0005504">
    <property type="term" value="F:fatty acid binding"/>
    <property type="evidence" value="ECO:0007669"/>
    <property type="project" value="TreeGrafter"/>
</dbReference>
<comment type="similarity">
    <text evidence="4 13">Belongs to the acyl-CoA oxidase family.</text>
</comment>
<keyword evidence="10" id="KW-0560">Oxidoreductase</keyword>
<evidence type="ECO:0000256" key="11">
    <source>
        <dbReference type="ARBA" id="ARBA00023098"/>
    </source>
</evidence>
<evidence type="ECO:0000256" key="4">
    <source>
        <dbReference type="ARBA" id="ARBA00006288"/>
    </source>
</evidence>
<evidence type="ECO:0000256" key="16">
    <source>
        <dbReference type="SAM" id="MobiDB-lite"/>
    </source>
</evidence>
<dbReference type="Gene3D" id="1.10.540.10">
    <property type="entry name" value="Acyl-CoA dehydrogenase/oxidase, N-terminal domain"/>
    <property type="match status" value="1"/>
</dbReference>
<dbReference type="SUPFAM" id="SSF47203">
    <property type="entry name" value="Acyl-CoA dehydrogenase C-terminal domain-like"/>
    <property type="match status" value="2"/>
</dbReference>
<keyword evidence="6" id="KW-0547">Nucleotide-binding</keyword>
<evidence type="ECO:0000256" key="3">
    <source>
        <dbReference type="ARBA" id="ARBA00004846"/>
    </source>
</evidence>
<evidence type="ECO:0000256" key="9">
    <source>
        <dbReference type="ARBA" id="ARBA00022840"/>
    </source>
</evidence>
<protein>
    <recommendedName>
        <fullName evidence="13">Acyl-coenzyme A oxidase</fullName>
    </recommendedName>
</protein>
<dbReference type="InterPro" id="IPR046373">
    <property type="entry name" value="Acyl-CoA_Oxase/DH_mid-dom_sf"/>
</dbReference>
<evidence type="ECO:0000256" key="6">
    <source>
        <dbReference type="ARBA" id="ARBA00022741"/>
    </source>
</evidence>
<feature type="binding site" evidence="15">
    <location>
        <position position="158"/>
    </location>
    <ligand>
        <name>FAD</name>
        <dbReference type="ChEBI" id="CHEBI:57692"/>
    </ligand>
</feature>
<keyword evidence="7 13" id="KW-0274">FAD</keyword>
<name>A0A1I7RJR6_BURXY</name>
<keyword evidence="5 13" id="KW-0285">Flavoprotein</keyword>
<dbReference type="InterPro" id="IPR009100">
    <property type="entry name" value="AcylCoA_DH/oxidase_NM_dom_sf"/>
</dbReference>
<keyword evidence="11" id="KW-0443">Lipid metabolism</keyword>
<dbReference type="FunFam" id="2.40.110.10:FF:000003">
    <property type="entry name" value="Acyl-coenzyme A oxidase"/>
    <property type="match status" value="1"/>
</dbReference>
<evidence type="ECO:0000313" key="21">
    <source>
        <dbReference type="Proteomes" id="UP000095284"/>
    </source>
</evidence>
<dbReference type="FunFam" id="1.20.140.10:FF:000013">
    <property type="entry name" value="Acyl-coenzyme A oxidase"/>
    <property type="match status" value="1"/>
</dbReference>
<evidence type="ECO:0000256" key="13">
    <source>
        <dbReference type="PIRNR" id="PIRNR000168"/>
    </source>
</evidence>
<evidence type="ECO:0000259" key="20">
    <source>
        <dbReference type="Pfam" id="PF22924"/>
    </source>
</evidence>
<evidence type="ECO:0000256" key="14">
    <source>
        <dbReference type="PIRSR" id="PIRSR000168-1"/>
    </source>
</evidence>
<dbReference type="InterPro" id="IPR055060">
    <property type="entry name" value="ACOX_C_alpha1"/>
</dbReference>
<keyword evidence="9" id="KW-0067">ATP-binding</keyword>
<dbReference type="InterPro" id="IPR012258">
    <property type="entry name" value="Acyl-CoA_oxidase"/>
</dbReference>
<dbReference type="Gene3D" id="1.20.140.10">
    <property type="entry name" value="Butyryl-CoA Dehydrogenase, subunit A, domain 3"/>
    <property type="match status" value="2"/>
</dbReference>
<comment type="pathway">
    <text evidence="3">Lipid metabolism; peroxisomal fatty acid beta-oxidation.</text>
</comment>
<evidence type="ECO:0000256" key="12">
    <source>
        <dbReference type="ARBA" id="ARBA00023140"/>
    </source>
</evidence>
<evidence type="ECO:0000259" key="17">
    <source>
        <dbReference type="Pfam" id="PF01756"/>
    </source>
</evidence>
<dbReference type="SUPFAM" id="SSF56645">
    <property type="entry name" value="Acyl-CoA dehydrogenase NM domain-like"/>
    <property type="match status" value="1"/>
</dbReference>
<reference evidence="22" key="1">
    <citation type="submission" date="2016-11" db="UniProtKB">
        <authorList>
            <consortium name="WormBaseParasite"/>
        </authorList>
    </citation>
    <scope>IDENTIFICATION</scope>
</reference>
<dbReference type="Pfam" id="PF14749">
    <property type="entry name" value="Acyl-CoA_ox_N"/>
    <property type="match status" value="1"/>
</dbReference>
<dbReference type="InterPro" id="IPR037069">
    <property type="entry name" value="AcylCoA_DH/ox_N_sf"/>
</dbReference>
<organism evidence="21 22">
    <name type="scientific">Bursaphelenchus xylophilus</name>
    <name type="common">Pinewood nematode worm</name>
    <name type="synonym">Aphelenchoides xylophilus</name>
    <dbReference type="NCBI Taxonomy" id="6326"/>
    <lineage>
        <taxon>Eukaryota</taxon>
        <taxon>Metazoa</taxon>
        <taxon>Ecdysozoa</taxon>
        <taxon>Nematoda</taxon>
        <taxon>Chromadorea</taxon>
        <taxon>Rhabditida</taxon>
        <taxon>Tylenchina</taxon>
        <taxon>Tylenchomorpha</taxon>
        <taxon>Aphelenchoidea</taxon>
        <taxon>Aphelenchoididae</taxon>
        <taxon>Bursaphelenchus</taxon>
    </lineage>
</organism>
<sequence length="686" mass="78345">MWPNNKMPNRLLDPTDNPDLTAERKNCQFDTDALAARFYGGAEKIRRRREIFKAVESIPELRDAVQDTSFMDRMQKLENGTRNAINVAKYAEEIISSPLAQEEAAYLNSLVVGRDGFPFIIHYVMVIPMLMNNADEEQMDWWFSKAFNREFISTYAQTELGHGTNLKKLETTAVYDEKTEEFVLNTPTITATKWWPGNLGKSTNMVMVMALLYTKGKCHGAHAFMMQIRDFETHKLLPGIEVGDIGPKYGMNANDNGFMRLNNVRIPRRNMLMKNARVEKDGTYVAPKHSKLAYTGMMFVRAVMIRDQALQLASAATISTRYSCVRRQGEMIEGDGEVKVLDYKTQQYRVLPHIARSICFLFAGDYSMRLYERLVDDLSKGDTSLMADLHALGSGLKAVVSFQTSQGIEQCRLACGGHGYSEAGGFLRLYGIATGGCTYEGENMVMLLQLARYIMKLIPRIRANDLSYKPSPLTAYYFQGQYKPKFSEYSPENPREINWRCIQDGFEYASRQLAFYAHVKYEKLVNGGMKPELAWNEVAVDLVKASKSHTRTFLARNFIDRVREERDPGIKNVLGDILHLYLLYEVLDCRADLLETGYMTHSQLHSIREDLSQTLTKIRANAVNIVDSFDISDRELVSVLGRKDGHVYENLYKWAQNSSLNQHEVLPFHHETLGKMMKDAREKSKL</sequence>
<dbReference type="GO" id="GO:0055088">
    <property type="term" value="P:lipid homeostasis"/>
    <property type="evidence" value="ECO:0007669"/>
    <property type="project" value="TreeGrafter"/>
</dbReference>
<dbReference type="AlphaFoldDB" id="A0A1I7RJR6"/>
<dbReference type="Gene3D" id="2.40.110.10">
    <property type="entry name" value="Butyryl-CoA Dehydrogenase, subunit A, domain 2"/>
    <property type="match status" value="1"/>
</dbReference>
<feature type="domain" description="Acyl-coenzyme A oxidase N-terminal" evidence="19">
    <location>
        <begin position="30"/>
        <end position="151"/>
    </location>
</feature>
<dbReference type="Pfam" id="PF02770">
    <property type="entry name" value="Acyl-CoA_dh_M"/>
    <property type="match status" value="1"/>
</dbReference>
<evidence type="ECO:0000256" key="8">
    <source>
        <dbReference type="ARBA" id="ARBA00022832"/>
    </source>
</evidence>
<dbReference type="InterPro" id="IPR029320">
    <property type="entry name" value="Acyl-CoA_ox_N"/>
</dbReference>
<dbReference type="InterPro" id="IPR006091">
    <property type="entry name" value="Acyl-CoA_Oxase/DH_mid-dom"/>
</dbReference>
<evidence type="ECO:0000313" key="22">
    <source>
        <dbReference type="WBParaSite" id="BXY_0094800.1"/>
    </source>
</evidence>
<dbReference type="FunFam" id="1.20.140.10:FF:000005">
    <property type="entry name" value="Acyl-coenzyme A oxidase"/>
    <property type="match status" value="1"/>
</dbReference>
<evidence type="ECO:0000256" key="1">
    <source>
        <dbReference type="ARBA" id="ARBA00001974"/>
    </source>
</evidence>
<dbReference type="GO" id="GO:0033540">
    <property type="term" value="P:fatty acid beta-oxidation using acyl-CoA oxidase"/>
    <property type="evidence" value="ECO:0007669"/>
    <property type="project" value="TreeGrafter"/>
</dbReference>
<comment type="cofactor">
    <cofactor evidence="1">
        <name>FAD</name>
        <dbReference type="ChEBI" id="CHEBI:57692"/>
    </cofactor>
</comment>
<dbReference type="Pfam" id="PF22924">
    <property type="entry name" value="ACOX_C_alpha1"/>
    <property type="match status" value="1"/>
</dbReference>
<feature type="active site" description="Proton acceptor" evidence="14">
    <location>
        <position position="440"/>
    </location>
</feature>
<dbReference type="PANTHER" id="PTHR10909:SF351">
    <property type="entry name" value="ACYL-COENZYME A OXIDASE"/>
    <property type="match status" value="1"/>
</dbReference>
<feature type="domain" description="Acyl-CoA oxidase C-alpha1" evidence="20">
    <location>
        <begin position="294"/>
        <end position="455"/>
    </location>
</feature>
<dbReference type="GO" id="GO:0071949">
    <property type="term" value="F:FAD binding"/>
    <property type="evidence" value="ECO:0007669"/>
    <property type="project" value="InterPro"/>
</dbReference>
<dbReference type="GO" id="GO:0003997">
    <property type="term" value="F:acyl-CoA oxidase activity"/>
    <property type="evidence" value="ECO:0007669"/>
    <property type="project" value="InterPro"/>
</dbReference>
<feature type="domain" description="Acyl-CoA oxidase/dehydrogenase middle" evidence="18">
    <location>
        <begin position="155"/>
        <end position="264"/>
    </location>
</feature>
<dbReference type="Pfam" id="PF01756">
    <property type="entry name" value="ACOX"/>
    <property type="match status" value="1"/>
</dbReference>
<evidence type="ECO:0000259" key="19">
    <source>
        <dbReference type="Pfam" id="PF14749"/>
    </source>
</evidence>
<feature type="region of interest" description="Disordered" evidence="16">
    <location>
        <begin position="1"/>
        <end position="21"/>
    </location>
</feature>
<accession>A0A1I7RJR6</accession>
<evidence type="ECO:0000256" key="10">
    <source>
        <dbReference type="ARBA" id="ARBA00023002"/>
    </source>
</evidence>